<evidence type="ECO:0000313" key="2">
    <source>
        <dbReference type="Proteomes" id="UP000317940"/>
    </source>
</evidence>
<proteinExistence type="predicted"/>
<name>A0A561TW16_9ACTN</name>
<protein>
    <submittedName>
        <fullName evidence="1">Uncharacterized protein</fullName>
    </submittedName>
</protein>
<sequence>MLVAAVPIVLTAAERFTTSDLDDLPARLDRHTFADQHPGSSAARVT</sequence>
<keyword evidence="2" id="KW-1185">Reference proteome</keyword>
<dbReference type="Proteomes" id="UP000317940">
    <property type="component" value="Unassembled WGS sequence"/>
</dbReference>
<dbReference type="EMBL" id="VIWT01000002">
    <property type="protein sequence ID" value="TWF91301.1"/>
    <property type="molecule type" value="Genomic_DNA"/>
</dbReference>
<comment type="caution">
    <text evidence="1">The sequence shown here is derived from an EMBL/GenBank/DDBJ whole genome shotgun (WGS) entry which is preliminary data.</text>
</comment>
<reference evidence="1 2" key="1">
    <citation type="submission" date="2019-06" db="EMBL/GenBank/DDBJ databases">
        <title>Sequencing the genomes of 1000 actinobacteria strains.</title>
        <authorList>
            <person name="Klenk H.-P."/>
        </authorList>
    </citation>
    <scope>NUCLEOTIDE SEQUENCE [LARGE SCALE GENOMIC DNA]</scope>
    <source>
        <strain evidence="1 2">DSM 44826</strain>
    </source>
</reference>
<accession>A0A561TW16</accession>
<organism evidence="1 2">
    <name type="scientific">Kitasatospora viridis</name>
    <dbReference type="NCBI Taxonomy" id="281105"/>
    <lineage>
        <taxon>Bacteria</taxon>
        <taxon>Bacillati</taxon>
        <taxon>Actinomycetota</taxon>
        <taxon>Actinomycetes</taxon>
        <taxon>Kitasatosporales</taxon>
        <taxon>Streptomycetaceae</taxon>
        <taxon>Kitasatospora</taxon>
    </lineage>
</organism>
<gene>
    <name evidence="1" type="ORF">FHX73_12413</name>
</gene>
<dbReference type="RefSeq" id="WP_170305093.1">
    <property type="nucleotide sequence ID" value="NZ_VIWT01000002.1"/>
</dbReference>
<dbReference type="AlphaFoldDB" id="A0A561TW16"/>
<evidence type="ECO:0000313" key="1">
    <source>
        <dbReference type="EMBL" id="TWF91301.1"/>
    </source>
</evidence>